<dbReference type="GO" id="GO:0016301">
    <property type="term" value="F:kinase activity"/>
    <property type="evidence" value="ECO:0007669"/>
    <property type="project" value="UniProtKB-KW"/>
</dbReference>
<gene>
    <name evidence="15" type="ORF">G9H71_12145</name>
</gene>
<keyword evidence="6 12" id="KW-0812">Transmembrane</keyword>
<comment type="caution">
    <text evidence="15">The sequence shown here is derived from an EMBL/GenBank/DDBJ whole genome shotgun (WGS) entry which is preliminary data.</text>
</comment>
<dbReference type="SMART" id="SM00387">
    <property type="entry name" value="HATPase_c"/>
    <property type="match status" value="1"/>
</dbReference>
<dbReference type="InterPro" id="IPR005467">
    <property type="entry name" value="His_kinase_dom"/>
</dbReference>
<feature type="domain" description="Histidine kinase" evidence="13">
    <location>
        <begin position="278"/>
        <end position="497"/>
    </location>
</feature>
<dbReference type="InterPro" id="IPR036890">
    <property type="entry name" value="HATPase_C_sf"/>
</dbReference>
<keyword evidence="7 15" id="KW-0418">Kinase</keyword>
<evidence type="ECO:0000256" key="7">
    <source>
        <dbReference type="ARBA" id="ARBA00022777"/>
    </source>
</evidence>
<keyword evidence="16" id="KW-1185">Reference proteome</keyword>
<keyword evidence="9" id="KW-0902">Two-component regulatory system</keyword>
<feature type="domain" description="HAMP" evidence="14">
    <location>
        <begin position="217"/>
        <end position="270"/>
    </location>
</feature>
<dbReference type="Pfam" id="PF02518">
    <property type="entry name" value="HATPase_c"/>
    <property type="match status" value="1"/>
</dbReference>
<dbReference type="SUPFAM" id="SSF55874">
    <property type="entry name" value="ATPase domain of HSP90 chaperone/DNA topoisomerase II/histidine kinase"/>
    <property type="match status" value="1"/>
</dbReference>
<protein>
    <recommendedName>
        <fullName evidence="3">histidine kinase</fullName>
        <ecNumber evidence="3">2.7.13.3</ecNumber>
    </recommendedName>
</protein>
<evidence type="ECO:0000256" key="6">
    <source>
        <dbReference type="ARBA" id="ARBA00022692"/>
    </source>
</evidence>
<evidence type="ECO:0000256" key="9">
    <source>
        <dbReference type="ARBA" id="ARBA00023012"/>
    </source>
</evidence>
<evidence type="ECO:0000256" key="10">
    <source>
        <dbReference type="ARBA" id="ARBA00023136"/>
    </source>
</evidence>
<dbReference type="CDD" id="cd00082">
    <property type="entry name" value="HisKA"/>
    <property type="match status" value="1"/>
</dbReference>
<dbReference type="SUPFAM" id="SSF158472">
    <property type="entry name" value="HAMP domain-like"/>
    <property type="match status" value="1"/>
</dbReference>
<comment type="catalytic activity">
    <reaction evidence="1">
        <text>ATP + protein L-histidine = ADP + protein N-phospho-L-histidine.</text>
        <dbReference type="EC" id="2.7.13.3"/>
    </reaction>
</comment>
<feature type="transmembrane region" description="Helical" evidence="12">
    <location>
        <begin position="35"/>
        <end position="58"/>
    </location>
</feature>
<dbReference type="EMBL" id="JAANNP010000007">
    <property type="protein sequence ID" value="NHC14528.1"/>
    <property type="molecule type" value="Genomic_DNA"/>
</dbReference>
<dbReference type="Proteomes" id="UP000800981">
    <property type="component" value="Unassembled WGS sequence"/>
</dbReference>
<dbReference type="InterPro" id="IPR003661">
    <property type="entry name" value="HisK_dim/P_dom"/>
</dbReference>
<evidence type="ECO:0000256" key="12">
    <source>
        <dbReference type="SAM" id="Phobius"/>
    </source>
</evidence>
<proteinExistence type="predicted"/>
<evidence type="ECO:0000256" key="4">
    <source>
        <dbReference type="ARBA" id="ARBA00022553"/>
    </source>
</evidence>
<dbReference type="Gene3D" id="3.30.565.10">
    <property type="entry name" value="Histidine kinase-like ATPase, C-terminal domain"/>
    <property type="match status" value="1"/>
</dbReference>
<evidence type="ECO:0000313" key="15">
    <source>
        <dbReference type="EMBL" id="NHC14528.1"/>
    </source>
</evidence>
<evidence type="ECO:0000259" key="13">
    <source>
        <dbReference type="PROSITE" id="PS50109"/>
    </source>
</evidence>
<keyword evidence="4" id="KW-0597">Phosphoprotein</keyword>
<evidence type="ECO:0000256" key="8">
    <source>
        <dbReference type="ARBA" id="ARBA00022989"/>
    </source>
</evidence>
<evidence type="ECO:0000259" key="14">
    <source>
        <dbReference type="PROSITE" id="PS50885"/>
    </source>
</evidence>
<dbReference type="SMART" id="SM00388">
    <property type="entry name" value="HisKA"/>
    <property type="match status" value="1"/>
</dbReference>
<feature type="region of interest" description="Disordered" evidence="11">
    <location>
        <begin position="497"/>
        <end position="516"/>
    </location>
</feature>
<dbReference type="SUPFAM" id="SSF47384">
    <property type="entry name" value="Homodimeric domain of signal transducing histidine kinase"/>
    <property type="match status" value="1"/>
</dbReference>
<accession>A0ABX0GVJ1</accession>
<dbReference type="SMART" id="SM00304">
    <property type="entry name" value="HAMP"/>
    <property type="match status" value="1"/>
</dbReference>
<dbReference type="Gene3D" id="6.10.340.10">
    <property type="match status" value="1"/>
</dbReference>
<dbReference type="PANTHER" id="PTHR45436:SF5">
    <property type="entry name" value="SENSOR HISTIDINE KINASE TRCS"/>
    <property type="match status" value="1"/>
</dbReference>
<dbReference type="Gene3D" id="1.10.287.130">
    <property type="match status" value="1"/>
</dbReference>
<dbReference type="CDD" id="cd06225">
    <property type="entry name" value="HAMP"/>
    <property type="match status" value="1"/>
</dbReference>
<keyword evidence="8 12" id="KW-1133">Transmembrane helix</keyword>
<organism evidence="15 16">
    <name type="scientific">Motilibacter deserti</name>
    <dbReference type="NCBI Taxonomy" id="2714956"/>
    <lineage>
        <taxon>Bacteria</taxon>
        <taxon>Bacillati</taxon>
        <taxon>Actinomycetota</taxon>
        <taxon>Actinomycetes</taxon>
        <taxon>Motilibacterales</taxon>
        <taxon>Motilibacteraceae</taxon>
        <taxon>Motilibacter</taxon>
    </lineage>
</organism>
<dbReference type="InterPro" id="IPR003660">
    <property type="entry name" value="HAMP_dom"/>
</dbReference>
<dbReference type="PANTHER" id="PTHR45436">
    <property type="entry name" value="SENSOR HISTIDINE KINASE YKOH"/>
    <property type="match status" value="1"/>
</dbReference>
<dbReference type="PROSITE" id="PS50885">
    <property type="entry name" value="HAMP"/>
    <property type="match status" value="1"/>
</dbReference>
<evidence type="ECO:0000256" key="5">
    <source>
        <dbReference type="ARBA" id="ARBA00022679"/>
    </source>
</evidence>
<sequence>MTGRSLGRRGLAALLPPRLRSRAARWRHPGLRARLAGIVALVVAGAVLLVSTVAWLTVRAELRSETDETLREQVESEARFAAVVGGNRPPGRSFGRGGGPPPGAFNQAAAQNIQYIDAAGRRAAFQRNGSLTLPVTAADIEVARTGEGMVLRDATVDGSHVRIITAPATLRTGRGAVQVARSLDEVYGTLRSLALLLGLFSLLGIAAAAFAGRAVASAGLGPVRRVTAAAEHVAATRDLRAAIPVSGDDEVARLARSVNAMLAALESARLQQRRLVEDAGHELRTPLTSLRANVELLARAEERGPQALPAADRKAMLADLGEQAVELTTLVNELVALAREDAGQEAPRHLRLDELVGRCVARAKRHAPDATISVEAEPLLVQGRQTGLIRAVNNLIDNAVKFSAPAPAVLQVCVRRAETDPRLAEVAVADRGRGIDPADRERVFERFYRATEARAVPGSGLGLAIVAQVAAEHGGSASLEPRIGGGTVARLRLRLPEPASGAGPAGPGGAEVLDLA</sequence>
<dbReference type="InterPro" id="IPR036097">
    <property type="entry name" value="HisK_dim/P_sf"/>
</dbReference>
<dbReference type="InterPro" id="IPR003594">
    <property type="entry name" value="HATPase_dom"/>
</dbReference>
<comment type="subcellular location">
    <subcellularLocation>
        <location evidence="2">Cell membrane</location>
    </subcellularLocation>
</comment>
<dbReference type="Pfam" id="PF00672">
    <property type="entry name" value="HAMP"/>
    <property type="match status" value="1"/>
</dbReference>
<reference evidence="15 16" key="1">
    <citation type="submission" date="2020-03" db="EMBL/GenBank/DDBJ databases">
        <title>Two novel Motilibacter sp.</title>
        <authorList>
            <person name="Liu S."/>
        </authorList>
    </citation>
    <scope>NUCLEOTIDE SEQUENCE [LARGE SCALE GENOMIC DNA]</scope>
    <source>
        <strain evidence="15 16">E257</strain>
    </source>
</reference>
<dbReference type="InterPro" id="IPR050428">
    <property type="entry name" value="TCS_sensor_his_kinase"/>
</dbReference>
<dbReference type="Pfam" id="PF00512">
    <property type="entry name" value="HisKA"/>
    <property type="match status" value="1"/>
</dbReference>
<evidence type="ECO:0000256" key="1">
    <source>
        <dbReference type="ARBA" id="ARBA00000085"/>
    </source>
</evidence>
<evidence type="ECO:0000256" key="2">
    <source>
        <dbReference type="ARBA" id="ARBA00004236"/>
    </source>
</evidence>
<name>A0ABX0GVJ1_9ACTN</name>
<dbReference type="RefSeq" id="WP_166282145.1">
    <property type="nucleotide sequence ID" value="NZ_JAANNP010000007.1"/>
</dbReference>
<dbReference type="PRINTS" id="PR00344">
    <property type="entry name" value="BCTRLSENSOR"/>
</dbReference>
<dbReference type="PROSITE" id="PS50109">
    <property type="entry name" value="HIS_KIN"/>
    <property type="match status" value="1"/>
</dbReference>
<evidence type="ECO:0000256" key="11">
    <source>
        <dbReference type="SAM" id="MobiDB-lite"/>
    </source>
</evidence>
<dbReference type="InterPro" id="IPR004358">
    <property type="entry name" value="Sig_transdc_His_kin-like_C"/>
</dbReference>
<dbReference type="EC" id="2.7.13.3" evidence="3"/>
<keyword evidence="10 12" id="KW-0472">Membrane</keyword>
<keyword evidence="5" id="KW-0808">Transferase</keyword>
<evidence type="ECO:0000313" key="16">
    <source>
        <dbReference type="Proteomes" id="UP000800981"/>
    </source>
</evidence>
<evidence type="ECO:0000256" key="3">
    <source>
        <dbReference type="ARBA" id="ARBA00012438"/>
    </source>
</evidence>
<dbReference type="CDD" id="cd00075">
    <property type="entry name" value="HATPase"/>
    <property type="match status" value="1"/>
</dbReference>